<dbReference type="Proteomes" id="UP000307244">
    <property type="component" value="Unassembled WGS sequence"/>
</dbReference>
<feature type="domain" description="Protochlamydia outer membrane protein" evidence="2">
    <location>
        <begin position="29"/>
        <end position="294"/>
    </location>
</feature>
<evidence type="ECO:0000256" key="1">
    <source>
        <dbReference type="SAM" id="SignalP"/>
    </source>
</evidence>
<accession>A0A4U1CMP8</accession>
<evidence type="ECO:0000313" key="4">
    <source>
        <dbReference type="Proteomes" id="UP000307244"/>
    </source>
</evidence>
<feature type="signal peptide" evidence="1">
    <location>
        <begin position="1"/>
        <end position="19"/>
    </location>
</feature>
<dbReference type="EMBL" id="SWBQ01000001">
    <property type="protein sequence ID" value="TKC08734.1"/>
    <property type="molecule type" value="Genomic_DNA"/>
</dbReference>
<evidence type="ECO:0000259" key="2">
    <source>
        <dbReference type="Pfam" id="PF17251"/>
    </source>
</evidence>
<dbReference type="SUPFAM" id="SSF69917">
    <property type="entry name" value="OMPT-like"/>
    <property type="match status" value="1"/>
</dbReference>
<feature type="chain" id="PRO_5020288206" description="Protochlamydia outer membrane protein domain-containing protein" evidence="1">
    <location>
        <begin position="20"/>
        <end position="294"/>
    </location>
</feature>
<dbReference type="GO" id="GO:0004190">
    <property type="term" value="F:aspartic-type endopeptidase activity"/>
    <property type="evidence" value="ECO:0007669"/>
    <property type="project" value="InterPro"/>
</dbReference>
<name>A0A4U1CMP8_9SPHI</name>
<organism evidence="3 4">
    <name type="scientific">Pedobacter frigoris</name>
    <dbReference type="NCBI Taxonomy" id="2571272"/>
    <lineage>
        <taxon>Bacteria</taxon>
        <taxon>Pseudomonadati</taxon>
        <taxon>Bacteroidota</taxon>
        <taxon>Sphingobacteriia</taxon>
        <taxon>Sphingobacteriales</taxon>
        <taxon>Sphingobacteriaceae</taxon>
        <taxon>Pedobacter</taxon>
    </lineage>
</organism>
<dbReference type="InterPro" id="IPR035163">
    <property type="entry name" value="Pom"/>
</dbReference>
<sequence>MKTVIFSIILMCVTSAAFSQQQKFTVSLNTGLFREDFNWSIAGNMDGKNPNVLSELIWKNLEGIQYNINSSYFLSSKIALNASFTYGRISEGKVNDSDYLEDNRKQSVFDESFLSNKGYHQSANFNVLMKRDLTRKIAVTALFGYDNLVQKLYLLEDPNHPTDENLNSYYKNSWDGLQIGFDVRYSIGKVSFSGEARAGYYKYNAIANWNLVPNFKKPISFEHKANAYKYGGSLHVSYLITRQLEINSGLDCTYGASLAGRDYAYFTDERTATTKFNGAELKSSFVELGLSFNF</sequence>
<dbReference type="OrthoDB" id="5566985at2"/>
<reference evidence="3 4" key="1">
    <citation type="submission" date="2019-04" db="EMBL/GenBank/DDBJ databases">
        <title>Pedobacter sp. RP-3-15 sp. nov., isolated from Arctic soil.</title>
        <authorList>
            <person name="Dahal R.H."/>
            <person name="Kim D.-U."/>
        </authorList>
    </citation>
    <scope>NUCLEOTIDE SEQUENCE [LARGE SCALE GENOMIC DNA]</scope>
    <source>
        <strain evidence="3 4">RP-3-15</strain>
    </source>
</reference>
<dbReference type="InterPro" id="IPR020080">
    <property type="entry name" value="OM_adhesin/peptidase_omptin"/>
</dbReference>
<comment type="caution">
    <text evidence="3">The sequence shown here is derived from an EMBL/GenBank/DDBJ whole genome shotgun (WGS) entry which is preliminary data.</text>
</comment>
<keyword evidence="4" id="KW-1185">Reference proteome</keyword>
<protein>
    <recommendedName>
        <fullName evidence="2">Protochlamydia outer membrane protein domain-containing protein</fullName>
    </recommendedName>
</protein>
<proteinExistence type="predicted"/>
<dbReference type="InterPro" id="IPR053724">
    <property type="entry name" value="OMP_A26_sf"/>
</dbReference>
<gene>
    <name evidence="3" type="ORF">FA047_01135</name>
</gene>
<dbReference type="RefSeq" id="WP_136834153.1">
    <property type="nucleotide sequence ID" value="NZ_SWBQ01000001.1"/>
</dbReference>
<dbReference type="Pfam" id="PF17251">
    <property type="entry name" value="Pom"/>
    <property type="match status" value="1"/>
</dbReference>
<evidence type="ECO:0000313" key="3">
    <source>
        <dbReference type="EMBL" id="TKC08734.1"/>
    </source>
</evidence>
<dbReference type="Gene3D" id="2.40.128.90">
    <property type="entry name" value="OMPT-like"/>
    <property type="match status" value="1"/>
</dbReference>
<keyword evidence="1" id="KW-0732">Signal</keyword>
<dbReference type="AlphaFoldDB" id="A0A4U1CMP8"/>